<keyword evidence="1" id="KW-1133">Transmembrane helix</keyword>
<dbReference type="HOGENOM" id="CLU_077103_2_1_9"/>
<evidence type="ECO:0000313" key="2">
    <source>
        <dbReference type="EMBL" id="AGX43424.1"/>
    </source>
</evidence>
<feature type="transmembrane region" description="Helical" evidence="1">
    <location>
        <begin position="219"/>
        <end position="240"/>
    </location>
</feature>
<feature type="transmembrane region" description="Helical" evidence="1">
    <location>
        <begin position="87"/>
        <end position="115"/>
    </location>
</feature>
<protein>
    <submittedName>
        <fullName evidence="2">Lantibiotic permease protein spaE/mutE</fullName>
    </submittedName>
</protein>
<dbReference type="RefSeq" id="WP_022746573.1">
    <property type="nucleotide sequence ID" value="NC_022571.1"/>
</dbReference>
<dbReference type="PATRIC" id="fig|1345695.10.peg.1774"/>
<dbReference type="AlphaFoldDB" id="U5MRN4"/>
<proteinExistence type="predicted"/>
<dbReference type="KEGG" id="csb:CLSA_c24500"/>
<dbReference type="eggNOG" id="COG4200">
    <property type="taxonomic scope" value="Bacteria"/>
</dbReference>
<evidence type="ECO:0000313" key="3">
    <source>
        <dbReference type="Proteomes" id="UP000017118"/>
    </source>
</evidence>
<name>U5MRN4_CLOSA</name>
<feature type="transmembrane region" description="Helical" evidence="1">
    <location>
        <begin position="20"/>
        <end position="41"/>
    </location>
</feature>
<dbReference type="GeneID" id="55474872"/>
<keyword evidence="3" id="KW-1185">Reference proteome</keyword>
<sequence length="249" mass="28352">MFEYFISENMKIKHTFVKKLVLIAPLMIIILSVFLATNYFQVDIYNWWYTSILQGSIALGSSLLFRVDGSMKNKGVMSLPVDLKKIWIAKILVGVKNISISCIIIFIAGQLSIFIIQMDSISNISMISGLCGTLVIIITSMWQIPIYFFLSNKIGMFPTIVLSIIVSEFSVITAVNKFWWANPFDYTDRLMCRILKLLPNGLVAKPESQTFTPELLSTWGIPFGILISIMLFIAITYLTAKWYEKQEVK</sequence>
<keyword evidence="1" id="KW-0812">Transmembrane</keyword>
<dbReference type="NCBIfam" id="TIGR03732">
    <property type="entry name" value="lanti_perm_MutE"/>
    <property type="match status" value="1"/>
</dbReference>
<accession>U5MRN4</accession>
<evidence type="ECO:0000256" key="1">
    <source>
        <dbReference type="SAM" id="Phobius"/>
    </source>
</evidence>
<dbReference type="CDD" id="cd21807">
    <property type="entry name" value="ABC-2_lan_permease_MutE_EpiE-like"/>
    <property type="match status" value="1"/>
</dbReference>
<organism evidence="2 3">
    <name type="scientific">Clostridium saccharobutylicum DSM 13864</name>
    <dbReference type="NCBI Taxonomy" id="1345695"/>
    <lineage>
        <taxon>Bacteria</taxon>
        <taxon>Bacillati</taxon>
        <taxon>Bacillota</taxon>
        <taxon>Clostridia</taxon>
        <taxon>Eubacteriales</taxon>
        <taxon>Clostridiaceae</taxon>
        <taxon>Clostridium</taxon>
    </lineage>
</organism>
<dbReference type="InterPro" id="IPR021205">
    <property type="entry name" value="Lanti_perm_SpaE/MutE/EpiE-like"/>
</dbReference>
<feature type="transmembrane region" description="Helical" evidence="1">
    <location>
        <begin position="157"/>
        <end position="180"/>
    </location>
</feature>
<dbReference type="EMBL" id="CP006721">
    <property type="protein sequence ID" value="AGX43424.1"/>
    <property type="molecule type" value="Genomic_DNA"/>
</dbReference>
<dbReference type="Proteomes" id="UP000017118">
    <property type="component" value="Chromosome"/>
</dbReference>
<gene>
    <name evidence="2" type="ORF">CLSA_c24500</name>
</gene>
<reference evidence="2 3" key="1">
    <citation type="journal article" date="2013" name="Genome Announc.">
        <title>Complete Genome Sequence of the Solvent Producer Clostridium saccharobutylicum NCP262 (DSM 13864).</title>
        <authorList>
            <person name="Poehlein A."/>
            <person name="Hartwich K."/>
            <person name="Krabben P."/>
            <person name="Ehrenreich A."/>
            <person name="Liebl W."/>
            <person name="Durre P."/>
            <person name="Gottschalk G."/>
            <person name="Daniel R."/>
        </authorList>
    </citation>
    <scope>NUCLEOTIDE SEQUENCE [LARGE SCALE GENOMIC DNA]</scope>
    <source>
        <strain evidence="2">DSM 13864</strain>
    </source>
</reference>
<dbReference type="OrthoDB" id="9776525at2"/>
<keyword evidence="1" id="KW-0472">Membrane</keyword>
<feature type="transmembrane region" description="Helical" evidence="1">
    <location>
        <begin position="47"/>
        <end position="67"/>
    </location>
</feature>
<feature type="transmembrane region" description="Helical" evidence="1">
    <location>
        <begin position="127"/>
        <end position="150"/>
    </location>
</feature>